<evidence type="ECO:0000256" key="4">
    <source>
        <dbReference type="ARBA" id="ARBA00022989"/>
    </source>
</evidence>
<evidence type="ECO:0000256" key="6">
    <source>
        <dbReference type="RuleBase" id="RU362091"/>
    </source>
</evidence>
<evidence type="ECO:0000256" key="5">
    <source>
        <dbReference type="ARBA" id="ARBA00023136"/>
    </source>
</evidence>
<dbReference type="InterPro" id="IPR001734">
    <property type="entry name" value="Na/solute_symporter"/>
</dbReference>
<feature type="transmembrane region" description="Helical" evidence="7">
    <location>
        <begin position="138"/>
        <end position="159"/>
    </location>
</feature>
<evidence type="ECO:0000256" key="1">
    <source>
        <dbReference type="ARBA" id="ARBA00004141"/>
    </source>
</evidence>
<feature type="transmembrane region" description="Helical" evidence="7">
    <location>
        <begin position="17"/>
        <end position="35"/>
    </location>
</feature>
<dbReference type="Proteomes" id="UP000663828">
    <property type="component" value="Unassembled WGS sequence"/>
</dbReference>
<protein>
    <submittedName>
        <fullName evidence="8">Uncharacterized protein</fullName>
    </submittedName>
</protein>
<dbReference type="Gene3D" id="1.20.1730.10">
    <property type="entry name" value="Sodium/glucose cotransporter"/>
    <property type="match status" value="1"/>
</dbReference>
<name>A0A816HQ58_ADIRI</name>
<gene>
    <name evidence="8" type="ORF">XAT740_LOCUS63613</name>
</gene>
<sequence length="168" mass="18709">AICTVSGGLASVMYTDTIQAVIMIIGGFLLMILSYQKVGGIPEIYRQYLNAMPSVNNEYQFGNMTNVWSNQTSICGKPTMKSFQMLRSLSDPEMPWLGFLIGHTPNTIWFWCSDQMMVQRALAARTISHARGGTILAGYLKILPLFMIIFPGMISRILFPDTVACNQP</sequence>
<reference evidence="8" key="1">
    <citation type="submission" date="2021-02" db="EMBL/GenBank/DDBJ databases">
        <authorList>
            <person name="Nowell W R."/>
        </authorList>
    </citation>
    <scope>NUCLEOTIDE SEQUENCE</scope>
</reference>
<evidence type="ECO:0000256" key="7">
    <source>
        <dbReference type="SAM" id="Phobius"/>
    </source>
</evidence>
<accession>A0A816HQ58</accession>
<dbReference type="PANTHER" id="PTHR11819">
    <property type="entry name" value="SOLUTE CARRIER FAMILY 5"/>
    <property type="match status" value="1"/>
</dbReference>
<dbReference type="Pfam" id="PF00474">
    <property type="entry name" value="SSF"/>
    <property type="match status" value="1"/>
</dbReference>
<dbReference type="PROSITE" id="PS50283">
    <property type="entry name" value="NA_SOLUT_SYMP_3"/>
    <property type="match status" value="1"/>
</dbReference>
<dbReference type="GO" id="GO:0005412">
    <property type="term" value="F:D-glucose:sodium symporter activity"/>
    <property type="evidence" value="ECO:0007669"/>
    <property type="project" value="TreeGrafter"/>
</dbReference>
<proteinExistence type="inferred from homology"/>
<evidence type="ECO:0000313" key="9">
    <source>
        <dbReference type="Proteomes" id="UP000663828"/>
    </source>
</evidence>
<feature type="non-terminal residue" evidence="8">
    <location>
        <position position="168"/>
    </location>
</feature>
<keyword evidence="3 7" id="KW-0812">Transmembrane</keyword>
<keyword evidence="9" id="KW-1185">Reference proteome</keyword>
<dbReference type="InterPro" id="IPR038377">
    <property type="entry name" value="Na/Glc_symporter_sf"/>
</dbReference>
<keyword evidence="4 7" id="KW-1133">Transmembrane helix</keyword>
<organism evidence="8 9">
    <name type="scientific">Adineta ricciae</name>
    <name type="common">Rotifer</name>
    <dbReference type="NCBI Taxonomy" id="249248"/>
    <lineage>
        <taxon>Eukaryota</taxon>
        <taxon>Metazoa</taxon>
        <taxon>Spiralia</taxon>
        <taxon>Gnathifera</taxon>
        <taxon>Rotifera</taxon>
        <taxon>Eurotatoria</taxon>
        <taxon>Bdelloidea</taxon>
        <taxon>Adinetida</taxon>
        <taxon>Adinetidae</taxon>
        <taxon>Adineta</taxon>
    </lineage>
</organism>
<evidence type="ECO:0000256" key="2">
    <source>
        <dbReference type="ARBA" id="ARBA00006434"/>
    </source>
</evidence>
<evidence type="ECO:0000256" key="3">
    <source>
        <dbReference type="ARBA" id="ARBA00022692"/>
    </source>
</evidence>
<dbReference type="AlphaFoldDB" id="A0A816HQ58"/>
<dbReference type="PANTHER" id="PTHR11819:SF150">
    <property type="entry name" value="SODIUM_MYO-INOSITOL COTRANSPORTER"/>
    <property type="match status" value="1"/>
</dbReference>
<keyword evidence="5 7" id="KW-0472">Membrane</keyword>
<feature type="non-terminal residue" evidence="8">
    <location>
        <position position="1"/>
    </location>
</feature>
<dbReference type="GO" id="GO:0005886">
    <property type="term" value="C:plasma membrane"/>
    <property type="evidence" value="ECO:0007669"/>
    <property type="project" value="TreeGrafter"/>
</dbReference>
<comment type="subcellular location">
    <subcellularLocation>
        <location evidence="1">Membrane</location>
        <topology evidence="1">Multi-pass membrane protein</topology>
    </subcellularLocation>
</comment>
<evidence type="ECO:0000313" key="8">
    <source>
        <dbReference type="EMBL" id="CAF1690138.1"/>
    </source>
</evidence>
<comment type="similarity">
    <text evidence="2 6">Belongs to the sodium:solute symporter (SSF) (TC 2.A.21) family.</text>
</comment>
<dbReference type="EMBL" id="CAJNOR010019999">
    <property type="protein sequence ID" value="CAF1690138.1"/>
    <property type="molecule type" value="Genomic_DNA"/>
</dbReference>
<comment type="caution">
    <text evidence="8">The sequence shown here is derived from an EMBL/GenBank/DDBJ whole genome shotgun (WGS) entry which is preliminary data.</text>
</comment>